<proteinExistence type="predicted"/>
<organism evidence="2 3">
    <name type="scientific">Embleya scabrispora</name>
    <dbReference type="NCBI Taxonomy" id="159449"/>
    <lineage>
        <taxon>Bacteria</taxon>
        <taxon>Bacillati</taxon>
        <taxon>Actinomycetota</taxon>
        <taxon>Actinomycetes</taxon>
        <taxon>Kitasatosporales</taxon>
        <taxon>Streptomycetaceae</taxon>
        <taxon>Embleya</taxon>
    </lineage>
</organism>
<feature type="compositionally biased region" description="Polar residues" evidence="1">
    <location>
        <begin position="1"/>
        <end position="10"/>
    </location>
</feature>
<dbReference type="Pfam" id="PF04134">
    <property type="entry name" value="DCC1-like"/>
    <property type="match status" value="1"/>
</dbReference>
<dbReference type="EMBL" id="MWQN01000001">
    <property type="protein sequence ID" value="OPC84601.1"/>
    <property type="molecule type" value="Genomic_DNA"/>
</dbReference>
<dbReference type="GO" id="GO:0015035">
    <property type="term" value="F:protein-disulfide reductase activity"/>
    <property type="evidence" value="ECO:0007669"/>
    <property type="project" value="InterPro"/>
</dbReference>
<evidence type="ECO:0000313" key="3">
    <source>
        <dbReference type="Proteomes" id="UP000190037"/>
    </source>
</evidence>
<feature type="region of interest" description="Disordered" evidence="1">
    <location>
        <begin position="1"/>
        <end position="25"/>
    </location>
</feature>
<dbReference type="Proteomes" id="UP000190037">
    <property type="component" value="Unassembled WGS sequence"/>
</dbReference>
<gene>
    <name evidence="2" type="ORF">B4N89_30040</name>
</gene>
<name>A0A1T3P6M3_9ACTN</name>
<comment type="caution">
    <text evidence="2">The sequence shown here is derived from an EMBL/GenBank/DDBJ whole genome shotgun (WGS) entry which is preliminary data.</text>
</comment>
<sequence>MTISQGNTAPGRSEGTARRGIPAPPPPVRRITILFDADCPLCAALSGWIARQPTLIAVDLVPAGSPRARNRYPDLDHEATLRELTVVGGSGEVWSGAAAWVTVLWALRAYRGLSFRLGTPLGMPMARAAVLGAARIRSATHRGPLPPDPDGDPYREPWTVVECDDACELAH</sequence>
<accession>A0A1T3P6M3</accession>
<protein>
    <recommendedName>
        <fullName evidence="4">DUF393 domain-containing protein</fullName>
    </recommendedName>
</protein>
<reference evidence="2 3" key="1">
    <citation type="submission" date="2017-03" db="EMBL/GenBank/DDBJ databases">
        <title>Draft genome sequence of Streptomyces scabrisporus NF3, endophyte isolated from Amphipterygium adstringens.</title>
        <authorList>
            <person name="Vazquez M."/>
            <person name="Ceapa C.D."/>
            <person name="Rodriguez Luna D."/>
            <person name="Sanchez Esquivel S."/>
        </authorList>
    </citation>
    <scope>NUCLEOTIDE SEQUENCE [LARGE SCALE GENOMIC DNA]</scope>
    <source>
        <strain evidence="2 3">NF3</strain>
    </source>
</reference>
<dbReference type="AlphaFoldDB" id="A0A1T3P6M3"/>
<keyword evidence="3" id="KW-1185">Reference proteome</keyword>
<evidence type="ECO:0000313" key="2">
    <source>
        <dbReference type="EMBL" id="OPC84601.1"/>
    </source>
</evidence>
<evidence type="ECO:0008006" key="4">
    <source>
        <dbReference type="Google" id="ProtNLM"/>
    </source>
</evidence>
<dbReference type="RefSeq" id="WP_078978897.1">
    <property type="nucleotide sequence ID" value="NZ_MWQN01000001.1"/>
</dbReference>
<dbReference type="InterPro" id="IPR007263">
    <property type="entry name" value="DCC1-like"/>
</dbReference>
<evidence type="ECO:0000256" key="1">
    <source>
        <dbReference type="SAM" id="MobiDB-lite"/>
    </source>
</evidence>
<dbReference type="STRING" id="159449.B4N89_30040"/>